<evidence type="ECO:0000256" key="8">
    <source>
        <dbReference type="ARBA" id="ARBA00023242"/>
    </source>
</evidence>
<dbReference type="AlphaFoldDB" id="A0A9P6NBC2"/>
<feature type="region of interest" description="Disordered" evidence="9">
    <location>
        <begin position="915"/>
        <end position="984"/>
    </location>
</feature>
<dbReference type="GO" id="GO:0006364">
    <property type="term" value="P:rRNA processing"/>
    <property type="evidence" value="ECO:0007669"/>
    <property type="project" value="UniProtKB-KW"/>
</dbReference>
<keyword evidence="7" id="KW-0694">RNA-binding</keyword>
<dbReference type="Gene3D" id="2.40.10.230">
    <property type="entry name" value="Probable tRNA pseudouridine synthase domain"/>
    <property type="match status" value="1"/>
</dbReference>
<feature type="compositionally biased region" description="Basic residues" evidence="9">
    <location>
        <begin position="727"/>
        <end position="741"/>
    </location>
</feature>
<evidence type="ECO:0000256" key="7">
    <source>
        <dbReference type="ARBA" id="ARBA00022884"/>
    </source>
</evidence>
<dbReference type="GO" id="GO:0001522">
    <property type="term" value="P:pseudouridine synthesis"/>
    <property type="evidence" value="ECO:0007669"/>
    <property type="project" value="InterPro"/>
</dbReference>
<feature type="compositionally biased region" description="Acidic residues" evidence="9">
    <location>
        <begin position="429"/>
        <end position="439"/>
    </location>
</feature>
<evidence type="ECO:0000256" key="2">
    <source>
        <dbReference type="ARBA" id="ARBA00009801"/>
    </source>
</evidence>
<dbReference type="GO" id="GO:0003723">
    <property type="term" value="F:RNA binding"/>
    <property type="evidence" value="ECO:0007669"/>
    <property type="project" value="UniProtKB-KW"/>
</dbReference>
<feature type="compositionally biased region" description="Polar residues" evidence="9">
    <location>
        <begin position="105"/>
        <end position="128"/>
    </location>
</feature>
<feature type="compositionally biased region" description="Basic residues" evidence="9">
    <location>
        <begin position="412"/>
        <end position="423"/>
    </location>
</feature>
<keyword evidence="8" id="KW-0539">Nucleus</keyword>
<dbReference type="PANTHER" id="PTHR31633">
    <property type="entry name" value="H/ACA RIBONUCLEOPROTEIN COMPLEX NON-CORE SUBUNIT NAF1"/>
    <property type="match status" value="1"/>
</dbReference>
<dbReference type="SUPFAM" id="SSF50447">
    <property type="entry name" value="Translation proteins"/>
    <property type="match status" value="1"/>
</dbReference>
<dbReference type="Pfam" id="PF04410">
    <property type="entry name" value="Gar1"/>
    <property type="match status" value="1"/>
</dbReference>
<proteinExistence type="inferred from homology"/>
<evidence type="ECO:0000256" key="3">
    <source>
        <dbReference type="ARBA" id="ARBA00021438"/>
    </source>
</evidence>
<dbReference type="EMBL" id="MU167337">
    <property type="protein sequence ID" value="KAG0142798.1"/>
    <property type="molecule type" value="Genomic_DNA"/>
</dbReference>
<feature type="region of interest" description="Disordered" evidence="9">
    <location>
        <begin position="104"/>
        <end position="140"/>
    </location>
</feature>
<dbReference type="Proteomes" id="UP000886653">
    <property type="component" value="Unassembled WGS sequence"/>
</dbReference>
<feature type="compositionally biased region" description="Acidic residues" evidence="9">
    <location>
        <begin position="254"/>
        <end position="268"/>
    </location>
</feature>
<comment type="subcellular location">
    <subcellularLocation>
        <location evidence="1">Nucleus</location>
    </subcellularLocation>
</comment>
<evidence type="ECO:0000313" key="10">
    <source>
        <dbReference type="EMBL" id="KAG0142798.1"/>
    </source>
</evidence>
<evidence type="ECO:0000313" key="11">
    <source>
        <dbReference type="Proteomes" id="UP000886653"/>
    </source>
</evidence>
<feature type="compositionally biased region" description="Low complexity" evidence="9">
    <location>
        <begin position="130"/>
        <end position="140"/>
    </location>
</feature>
<feature type="compositionally biased region" description="Acidic residues" evidence="9">
    <location>
        <begin position="284"/>
        <end position="306"/>
    </location>
</feature>
<gene>
    <name evidence="10" type="ORF">CROQUDRAFT_717477</name>
</gene>
<evidence type="ECO:0000256" key="5">
    <source>
        <dbReference type="ARBA" id="ARBA00022552"/>
    </source>
</evidence>
<feature type="region of interest" description="Disordered" evidence="9">
    <location>
        <begin position="624"/>
        <end position="681"/>
    </location>
</feature>
<evidence type="ECO:0000256" key="6">
    <source>
        <dbReference type="ARBA" id="ARBA00022553"/>
    </source>
</evidence>
<sequence length="984" mass="106873">MEQSKTVLTILDASTTIPASVEAETKPETKPETRPETKPEQISSTDPIDLKPDTLKLPVVEAQTRSQVEPAQPSSTNQDDIKPDLVATSHPNSLDEAIEQAIRKVTSQDSCPSQTQHRTANGSPNQAHQPHYYPHSAYSAASPAPAPAFASFAPNGLMMMNYPLPAIPPSSSNLQAYHPQVSPTMDAPSNATSKPVPPTANLPQDIMHILDSDFTNTNGTNDDDRRQAELNRITEELRIKVRLSRYQRARDETSDSETENESDSDEAQDSSHLRPVKGENLTGDAEEEEDADSEIEGSDVDGSGDEEMECIKNIEFLNAIRKEIDEACAPNTAIDDVHVPSPLNTESVEASILETDVLSLVPSESVPTLDPPTSSLVDQTLPCNETQNDTQSKSGPDDVPAANSVKPATGNKSRRRARKRKSQVRAVVDDEDSDSDSDSNELGGANNVGPTTEHELKEVPATIIELPFEKVPESELKTIKSFGLINSLIDNIVVIKGDPNMGYETVLDEGSMICWQDGILIGRIFETFGAVTEPHYSIRLLNRLQEMAKSPTESSRFSPTTPVYFVPSQSSFLFTSQIRAQPKGTDASNFYDEEVTNADEIEFSDDEAEAAYVRSCKMARKTAAIEKRQAKPSAKNPQVSTSTTPNPDLLISAGKNMIDKRPSDALNYNDEDGDGADSDYSILERPKAGLDYSLTAPCLSAPNPVPKLNCGHSAPTTHSRPSDSRTRKNKPRGSARGKARGGRGSSRGGRTNAASDKRQSVKDVSGTPQNSHQHHPPPVNSINASTSSPLGWVSAGVPSSSFPSTFFNFQHMNGPNLSNSGPQHVPHAFGGFGGFNPHPPSYSPHRPNLITSTEMPSTTPNQNPAIYAFSPSLFNMSSVPQYQSNMTYPSYSMIPQQSVQQRNMFQSQMSTFLAPASGTFTPDGYQQSPQQPYYGTHPPYPSPTSFRFTNGQSIQPPRSGNPNAEPTSGRQEQPRQPTNFTGSL</sequence>
<evidence type="ECO:0000256" key="9">
    <source>
        <dbReference type="SAM" id="MobiDB-lite"/>
    </source>
</evidence>
<feature type="region of interest" description="Disordered" evidence="9">
    <location>
        <begin position="707"/>
        <end position="785"/>
    </location>
</feature>
<keyword evidence="11" id="KW-1185">Reference proteome</keyword>
<feature type="compositionally biased region" description="Basic and acidic residues" evidence="9">
    <location>
        <begin position="23"/>
        <end position="39"/>
    </location>
</feature>
<dbReference type="OrthoDB" id="21550at2759"/>
<dbReference type="GO" id="GO:0005634">
    <property type="term" value="C:nucleus"/>
    <property type="evidence" value="ECO:0007669"/>
    <property type="project" value="UniProtKB-SubCell"/>
</dbReference>
<dbReference type="InterPro" id="IPR038664">
    <property type="entry name" value="Gar1/Naf1_Cbf5-bd_sf"/>
</dbReference>
<feature type="compositionally biased region" description="Polar residues" evidence="9">
    <location>
        <begin position="635"/>
        <end position="646"/>
    </location>
</feature>
<accession>A0A9P6NBC2</accession>
<dbReference type="GO" id="GO:0000493">
    <property type="term" value="P:box H/ACA snoRNP assembly"/>
    <property type="evidence" value="ECO:0007669"/>
    <property type="project" value="InterPro"/>
</dbReference>
<keyword evidence="4" id="KW-0690">Ribosome biogenesis</keyword>
<comment type="caution">
    <text evidence="10">The sequence shown here is derived from an EMBL/GenBank/DDBJ whole genome shotgun (WGS) entry which is preliminary data.</text>
</comment>
<dbReference type="GO" id="GO:0005732">
    <property type="term" value="C:sno(s)RNA-containing ribonucleoprotein complex"/>
    <property type="evidence" value="ECO:0007669"/>
    <property type="project" value="InterPro"/>
</dbReference>
<dbReference type="InterPro" id="IPR007504">
    <property type="entry name" value="H/ACA_rnp_Gar1/Naf1"/>
</dbReference>
<feature type="compositionally biased region" description="Low complexity" evidence="9">
    <location>
        <begin position="925"/>
        <end position="934"/>
    </location>
</feature>
<dbReference type="PANTHER" id="PTHR31633:SF1">
    <property type="entry name" value="H_ACA RIBONUCLEOPROTEIN COMPLEX NON-CORE SUBUNIT NAF1"/>
    <property type="match status" value="1"/>
</dbReference>
<organism evidence="10 11">
    <name type="scientific">Cronartium quercuum f. sp. fusiforme G11</name>
    <dbReference type="NCBI Taxonomy" id="708437"/>
    <lineage>
        <taxon>Eukaryota</taxon>
        <taxon>Fungi</taxon>
        <taxon>Dikarya</taxon>
        <taxon>Basidiomycota</taxon>
        <taxon>Pucciniomycotina</taxon>
        <taxon>Pucciniomycetes</taxon>
        <taxon>Pucciniales</taxon>
        <taxon>Coleosporiaceae</taxon>
        <taxon>Cronartium</taxon>
    </lineage>
</organism>
<name>A0A9P6NBC2_9BASI</name>
<feature type="compositionally biased region" description="Polar residues" evidence="9">
    <location>
        <begin position="943"/>
        <end position="984"/>
    </location>
</feature>
<evidence type="ECO:0000256" key="4">
    <source>
        <dbReference type="ARBA" id="ARBA00022517"/>
    </source>
</evidence>
<evidence type="ECO:0000256" key="1">
    <source>
        <dbReference type="ARBA" id="ARBA00004123"/>
    </source>
</evidence>
<feature type="region of interest" description="Disordered" evidence="9">
    <location>
        <begin position="173"/>
        <end position="202"/>
    </location>
</feature>
<dbReference type="InterPro" id="IPR040309">
    <property type="entry name" value="Naf1"/>
</dbReference>
<feature type="compositionally biased region" description="Polar residues" evidence="9">
    <location>
        <begin position="371"/>
        <end position="394"/>
    </location>
</feature>
<feature type="region of interest" description="Disordered" evidence="9">
    <location>
        <begin position="16"/>
        <end position="88"/>
    </location>
</feature>
<feature type="region of interest" description="Disordered" evidence="9">
    <location>
        <begin position="363"/>
        <end position="454"/>
    </location>
</feature>
<comment type="similarity">
    <text evidence="2">Belongs to the NAF1 family.</text>
</comment>
<dbReference type="InterPro" id="IPR009000">
    <property type="entry name" value="Transl_B-barrel_sf"/>
</dbReference>
<feature type="compositionally biased region" description="Polar residues" evidence="9">
    <location>
        <begin position="173"/>
        <end position="193"/>
    </location>
</feature>
<feature type="region of interest" description="Disordered" evidence="9">
    <location>
        <begin position="246"/>
        <end position="306"/>
    </location>
</feature>
<keyword evidence="6" id="KW-0597">Phosphoprotein</keyword>
<feature type="compositionally biased region" description="Polar residues" evidence="9">
    <location>
        <begin position="63"/>
        <end position="78"/>
    </location>
</feature>
<protein>
    <recommendedName>
        <fullName evidence="3">H/ACA ribonucleoprotein complex non-core subunit NAF1</fullName>
    </recommendedName>
</protein>
<keyword evidence="5" id="KW-0698">rRNA processing</keyword>
<reference evidence="10" key="1">
    <citation type="submission" date="2013-11" db="EMBL/GenBank/DDBJ databases">
        <title>Genome sequence of the fusiform rust pathogen reveals effectors for host alternation and coevolution with pine.</title>
        <authorList>
            <consortium name="DOE Joint Genome Institute"/>
            <person name="Smith K."/>
            <person name="Pendleton A."/>
            <person name="Kubisiak T."/>
            <person name="Anderson C."/>
            <person name="Salamov A."/>
            <person name="Aerts A."/>
            <person name="Riley R."/>
            <person name="Clum A."/>
            <person name="Lindquist E."/>
            <person name="Ence D."/>
            <person name="Campbell M."/>
            <person name="Kronenberg Z."/>
            <person name="Feau N."/>
            <person name="Dhillon B."/>
            <person name="Hamelin R."/>
            <person name="Burleigh J."/>
            <person name="Smith J."/>
            <person name="Yandell M."/>
            <person name="Nelson C."/>
            <person name="Grigoriev I."/>
            <person name="Davis J."/>
        </authorList>
    </citation>
    <scope>NUCLEOTIDE SEQUENCE</scope>
    <source>
        <strain evidence="10">G11</strain>
    </source>
</reference>